<gene>
    <name evidence="1" type="ORF">P5G50_05435</name>
</gene>
<dbReference type="Proteomes" id="UP001174208">
    <property type="component" value="Unassembled WGS sequence"/>
</dbReference>
<evidence type="ECO:0000313" key="2">
    <source>
        <dbReference type="Proteomes" id="UP001174208"/>
    </source>
</evidence>
<dbReference type="RefSeq" id="WP_301210313.1">
    <property type="nucleotide sequence ID" value="NZ_JAROCF010000001.1"/>
</dbReference>
<protein>
    <recommendedName>
        <fullName evidence="3">Peptidase C39-like domain-containing protein</fullName>
    </recommendedName>
</protein>
<evidence type="ECO:0000313" key="1">
    <source>
        <dbReference type="EMBL" id="MDN4613891.1"/>
    </source>
</evidence>
<evidence type="ECO:0008006" key="3">
    <source>
        <dbReference type="Google" id="ProtNLM"/>
    </source>
</evidence>
<keyword evidence="2" id="KW-1185">Reference proteome</keyword>
<dbReference type="EMBL" id="JAROCF010000001">
    <property type="protein sequence ID" value="MDN4613891.1"/>
    <property type="molecule type" value="Genomic_DNA"/>
</dbReference>
<name>A0ABT8KAP0_9MICO</name>
<accession>A0ABT8KAP0</accession>
<reference evidence="1" key="1">
    <citation type="submission" date="2023-06" db="EMBL/GenBank/DDBJ databases">
        <title>MT1 and MT2 Draft Genomes of Novel Species.</title>
        <authorList>
            <person name="Venkateswaran K."/>
        </authorList>
    </citation>
    <scope>NUCLEOTIDE SEQUENCE</scope>
    <source>
        <strain evidence="1">F6_8S_P_1B</strain>
    </source>
</reference>
<sequence>MQTTPAATPRAGAFPYESQWGDVALNAPLIEHGADPTEHFDWRAEGYASADDYRLWARNVCGLACLRSVLGAWRGQRPPMHRLVLGAQSAGALVREGETVGGLYYRPFLAWVRAEFGLVGEVAEGPAAEQALLEACEDRVFVASVSPEIRYPDRPNARRGGHLVLVHTADADSVTFHNPSGVRETAENARLDVATFSRFFAGRGFTLTREG</sequence>
<comment type="caution">
    <text evidence="1">The sequence shown here is derived from an EMBL/GenBank/DDBJ whole genome shotgun (WGS) entry which is preliminary data.</text>
</comment>
<proteinExistence type="predicted"/>
<organism evidence="1 2">
    <name type="scientific">Leifsonia williamsii</name>
    <dbReference type="NCBI Taxonomy" id="3035919"/>
    <lineage>
        <taxon>Bacteria</taxon>
        <taxon>Bacillati</taxon>
        <taxon>Actinomycetota</taxon>
        <taxon>Actinomycetes</taxon>
        <taxon>Micrococcales</taxon>
        <taxon>Microbacteriaceae</taxon>
        <taxon>Leifsonia</taxon>
    </lineage>
</organism>